<gene>
    <name evidence="5" type="ORF">AC230_02685</name>
</gene>
<dbReference type="InterPro" id="IPR002480">
    <property type="entry name" value="DAHP_synth_2"/>
</dbReference>
<dbReference type="GO" id="GO:0009073">
    <property type="term" value="P:aromatic amino acid family biosynthetic process"/>
    <property type="evidence" value="ECO:0007669"/>
    <property type="project" value="UniProtKB-KW"/>
</dbReference>
<feature type="binding site" evidence="3">
    <location>
        <position position="242"/>
    </location>
    <ligand>
        <name>phosphoenolpyruvate</name>
        <dbReference type="ChEBI" id="CHEBI:58702"/>
    </ligand>
</feature>
<reference evidence="6" key="1">
    <citation type="submission" date="2015-07" db="EMBL/GenBank/DDBJ databases">
        <title>Draft genome sequence of Streptomyces sp. CMAA 1322, a bacterium isolated from Caatinga biome, from dry forest semiarid of Brazil.</title>
        <authorList>
            <person name="Santos S.N."/>
            <person name="Gacesa R."/>
            <person name="Taketani R.G."/>
            <person name="Long P.F."/>
            <person name="Melo I.S."/>
        </authorList>
    </citation>
    <scope>NUCLEOTIDE SEQUENCE [LARGE SCALE GENOMIC DNA]</scope>
    <source>
        <strain evidence="6">CMAA 1322</strain>
    </source>
</reference>
<feature type="binding site" evidence="3">
    <location>
        <position position="68"/>
    </location>
    <ligand>
        <name>Mn(2+)</name>
        <dbReference type="ChEBI" id="CHEBI:29035"/>
    </ligand>
</feature>
<dbReference type="OrthoDB" id="9766852at2"/>
<accession>A0A0K9XM84</accession>
<keyword evidence="3" id="KW-0464">Manganese</keyword>
<feature type="binding site" evidence="3">
    <location>
        <position position="107"/>
    </location>
    <ligand>
        <name>phosphoenolpyruvate</name>
        <dbReference type="ChEBI" id="CHEBI:58702"/>
    </ligand>
</feature>
<dbReference type="UniPathway" id="UPA00053">
    <property type="reaction ID" value="UER00084"/>
</dbReference>
<dbReference type="PATRIC" id="fig|1678637.3.peg.584"/>
<dbReference type="PANTHER" id="PTHR21337">
    <property type="entry name" value="PHOSPHO-2-DEHYDRO-3-DEOXYHEPTONATE ALDOLASE 1, 2"/>
    <property type="match status" value="1"/>
</dbReference>
<dbReference type="Pfam" id="PF01474">
    <property type="entry name" value="DAHP_synth_2"/>
    <property type="match status" value="2"/>
</dbReference>
<evidence type="ECO:0000256" key="1">
    <source>
        <dbReference type="ARBA" id="ARBA00008911"/>
    </source>
</evidence>
<feature type="binding site" evidence="3">
    <location>
        <position position="375"/>
    </location>
    <ligand>
        <name>Mn(2+)</name>
        <dbReference type="ChEBI" id="CHEBI:29035"/>
    </ligand>
</feature>
<comment type="pathway">
    <text evidence="4">Metabolic intermediate biosynthesis; chorismate biosynthesis; chorismate from D-erythrose 4-phosphate and phosphoenolpyruvate: step 1/7.</text>
</comment>
<feature type="binding site" evidence="3">
    <location>
        <position position="305"/>
    </location>
    <ligand>
        <name>Mn(2+)</name>
        <dbReference type="ChEBI" id="CHEBI:29035"/>
    </ligand>
</feature>
<name>A0A0K9XM84_9ACTN</name>
<feature type="binding site" evidence="3">
    <location>
        <begin position="219"/>
        <end position="220"/>
    </location>
    <ligand>
        <name>phosphoenolpyruvate</name>
        <dbReference type="ChEBI" id="CHEBI:58702"/>
    </ligand>
</feature>
<dbReference type="GO" id="GO:0009423">
    <property type="term" value="P:chorismate biosynthetic process"/>
    <property type="evidence" value="ECO:0007669"/>
    <property type="project" value="UniProtKB-UniPathway"/>
</dbReference>
<evidence type="ECO:0000313" key="5">
    <source>
        <dbReference type="EMBL" id="KNB54201.1"/>
    </source>
</evidence>
<keyword evidence="6" id="KW-1185">Reference proteome</keyword>
<dbReference type="STRING" id="1678637.AC230_02685"/>
<dbReference type="Proteomes" id="UP000037288">
    <property type="component" value="Unassembled WGS sequence"/>
</dbReference>
<keyword evidence="4" id="KW-0028">Amino-acid biosynthesis</keyword>
<dbReference type="SUPFAM" id="SSF51569">
    <property type="entry name" value="Aldolase"/>
    <property type="match status" value="1"/>
</dbReference>
<dbReference type="GO" id="GO:0008652">
    <property type="term" value="P:amino acid biosynthetic process"/>
    <property type="evidence" value="ECO:0007669"/>
    <property type="project" value="UniProtKB-KW"/>
</dbReference>
<dbReference type="EC" id="2.5.1.54" evidence="4"/>
<keyword evidence="4" id="KW-0057">Aromatic amino acid biosynthesis</keyword>
<sequence>MKDNVLEDIRTRDALQQPEWGDLLQVNRVRDALASRPPLVQATDVATLRGYLAKVAAGQALIVQAGDCAEDPQECTASHVARKAALLDLLAGALRLVAHKPVIRVGRIAGQFAKPRSKPTEIVDGVELPSFRGHMVNGPEADADSRWPDPLRILTGYMAAGDIVEHLGWRERAAGRDVIEPVVWTSHEALLLDYEVPMLRTDDQDRLYLGSTHFPWIGERTRQVEGAHVALLAEVSNPVACKVGPTMTPDELLALCERLDPYREPGRLTLIARMGADNVAERLPALVEAVKAAGHPVIWLTDPMHGNTVSAPGGYKTRLVETVSLEVARFLEAVTRAGGVAGGLHLETTPHDVTECVVDESGLSGVGERYTSYCDPRLNPWQAVSVVSSWKA</sequence>
<keyword evidence="2 4" id="KW-0808">Transferase</keyword>
<evidence type="ECO:0000313" key="6">
    <source>
        <dbReference type="Proteomes" id="UP000037288"/>
    </source>
</evidence>
<feature type="binding site" evidence="3">
    <location>
        <position position="273"/>
    </location>
    <ligand>
        <name>phosphoenolpyruvate</name>
        <dbReference type="ChEBI" id="CHEBI:58702"/>
    </ligand>
</feature>
<protein>
    <recommendedName>
        <fullName evidence="4">Phospho-2-dehydro-3-deoxyheptonate aldolase</fullName>
        <ecNumber evidence="4">2.5.1.54</ecNumber>
    </recommendedName>
</protein>
<dbReference type="Gene3D" id="3.20.20.70">
    <property type="entry name" value="Aldolase class I"/>
    <property type="match status" value="1"/>
</dbReference>
<dbReference type="AlphaFoldDB" id="A0A0K9XM84"/>
<comment type="catalytic activity">
    <reaction evidence="4">
        <text>D-erythrose 4-phosphate + phosphoenolpyruvate + H2O = 7-phospho-2-dehydro-3-deoxy-D-arabino-heptonate + phosphate</text>
        <dbReference type="Rhea" id="RHEA:14717"/>
        <dbReference type="ChEBI" id="CHEBI:15377"/>
        <dbReference type="ChEBI" id="CHEBI:16897"/>
        <dbReference type="ChEBI" id="CHEBI:43474"/>
        <dbReference type="ChEBI" id="CHEBI:58394"/>
        <dbReference type="ChEBI" id="CHEBI:58702"/>
        <dbReference type="EC" id="2.5.1.54"/>
    </reaction>
</comment>
<comment type="cofactor">
    <cofactor evidence="3">
        <name>Mn(2+)</name>
        <dbReference type="ChEBI" id="CHEBI:29035"/>
    </cofactor>
    <cofactor evidence="3">
        <name>Co(2+)</name>
        <dbReference type="ChEBI" id="CHEBI:48828"/>
    </cofactor>
    <cofactor evidence="3">
        <name>Cd(2+)</name>
        <dbReference type="ChEBI" id="CHEBI:48775"/>
    </cofactor>
    <text evidence="3">Binds 1 divalent cation per subunit. The enzyme is active with manganese, cobalt or cadmium ions.</text>
</comment>
<dbReference type="EMBL" id="LFXA01000002">
    <property type="protein sequence ID" value="KNB54201.1"/>
    <property type="molecule type" value="Genomic_DNA"/>
</dbReference>
<keyword evidence="3" id="KW-0104">Cadmium</keyword>
<feature type="binding site" evidence="3">
    <location>
        <position position="347"/>
    </location>
    <ligand>
        <name>Mn(2+)</name>
        <dbReference type="ChEBI" id="CHEBI:29035"/>
    </ligand>
</feature>
<evidence type="ECO:0000256" key="2">
    <source>
        <dbReference type="ARBA" id="ARBA00022679"/>
    </source>
</evidence>
<dbReference type="InterPro" id="IPR013785">
    <property type="entry name" value="Aldolase_TIM"/>
</dbReference>
<evidence type="ECO:0000256" key="4">
    <source>
        <dbReference type="RuleBase" id="RU363071"/>
    </source>
</evidence>
<dbReference type="PANTHER" id="PTHR21337:SF0">
    <property type="entry name" value="PHOSPHO-2-DEHYDRO-3-DEOXYHEPTONATE ALDOLASE"/>
    <property type="match status" value="1"/>
</dbReference>
<comment type="caution">
    <text evidence="5">The sequence shown here is derived from an EMBL/GenBank/DDBJ whole genome shotgun (WGS) entry which is preliminary data.</text>
</comment>
<proteinExistence type="inferred from homology"/>
<evidence type="ECO:0000256" key="3">
    <source>
        <dbReference type="PIRSR" id="PIRSR602480-1"/>
    </source>
</evidence>
<comment type="similarity">
    <text evidence="1 4">Belongs to the class-II DAHP synthase family.</text>
</comment>
<dbReference type="GO" id="GO:0003849">
    <property type="term" value="F:3-deoxy-7-phosphoheptulonate synthase activity"/>
    <property type="evidence" value="ECO:0007669"/>
    <property type="project" value="UniProtKB-EC"/>
</dbReference>
<organism evidence="5 6">
    <name type="scientific">Streptomyces caatingaensis</name>
    <dbReference type="NCBI Taxonomy" id="1678637"/>
    <lineage>
        <taxon>Bacteria</taxon>
        <taxon>Bacillati</taxon>
        <taxon>Actinomycetota</taxon>
        <taxon>Actinomycetes</taxon>
        <taxon>Kitasatosporales</taxon>
        <taxon>Streptomycetaceae</taxon>
        <taxon>Streptomyces</taxon>
    </lineage>
</organism>
<keyword evidence="3" id="KW-0170">Cobalt</keyword>